<evidence type="ECO:0000313" key="3">
    <source>
        <dbReference type="Proteomes" id="UP000279284"/>
    </source>
</evidence>
<organism evidence="2 3">
    <name type="scientific">Neisseria canis</name>
    <dbReference type="NCBI Taxonomy" id="493"/>
    <lineage>
        <taxon>Bacteria</taxon>
        <taxon>Pseudomonadati</taxon>
        <taxon>Pseudomonadota</taxon>
        <taxon>Betaproteobacteria</taxon>
        <taxon>Neisseriales</taxon>
        <taxon>Neisseriaceae</taxon>
        <taxon>Neisseria</taxon>
    </lineage>
</organism>
<feature type="region of interest" description="Disordered" evidence="1">
    <location>
        <begin position="23"/>
        <end position="104"/>
    </location>
</feature>
<dbReference type="STRING" id="493.BWD07_00900"/>
<dbReference type="OrthoDB" id="9973162at2"/>
<dbReference type="PROSITE" id="PS51257">
    <property type="entry name" value="PROKAR_LIPOPROTEIN"/>
    <property type="match status" value="1"/>
</dbReference>
<reference evidence="2 3" key="1">
    <citation type="submission" date="2018-12" db="EMBL/GenBank/DDBJ databases">
        <authorList>
            <consortium name="Pathogen Informatics"/>
        </authorList>
    </citation>
    <scope>NUCLEOTIDE SEQUENCE [LARGE SCALE GENOMIC DNA]</scope>
    <source>
        <strain evidence="2 3">NCTC10296</strain>
    </source>
</reference>
<evidence type="ECO:0000313" key="2">
    <source>
        <dbReference type="EMBL" id="VEE99620.1"/>
    </source>
</evidence>
<evidence type="ECO:0008006" key="4">
    <source>
        <dbReference type="Google" id="ProtNLM"/>
    </source>
</evidence>
<protein>
    <recommendedName>
        <fullName evidence="4">Lipoprotein</fullName>
    </recommendedName>
</protein>
<evidence type="ECO:0000256" key="1">
    <source>
        <dbReference type="SAM" id="MobiDB-lite"/>
    </source>
</evidence>
<feature type="compositionally biased region" description="Low complexity" evidence="1">
    <location>
        <begin position="88"/>
        <end position="99"/>
    </location>
</feature>
<accession>A0A1X3D1A0</accession>
<name>A0A1X3D1A0_9NEIS</name>
<dbReference type="Proteomes" id="UP000279284">
    <property type="component" value="Chromosome"/>
</dbReference>
<keyword evidence="3" id="KW-1185">Reference proteome</keyword>
<dbReference type="EMBL" id="LR134313">
    <property type="protein sequence ID" value="VEE99620.1"/>
    <property type="molecule type" value="Genomic_DNA"/>
</dbReference>
<dbReference type="AlphaFoldDB" id="A0A1X3D1A0"/>
<gene>
    <name evidence="2" type="ORF">NCTC10296_00433</name>
</gene>
<dbReference type="KEGG" id="nci:NCTC10296_00433"/>
<feature type="compositionally biased region" description="Pro residues" evidence="1">
    <location>
        <begin position="77"/>
        <end position="87"/>
    </location>
</feature>
<sequence>MKKFFFTLTTALLLSACGQNEESPAASAASNPTPPPPAAPVSSASDNWITDNGEHTNALPPAASIPHVNTPAASAPTPVPAPPPAPASPINTTAASAATPPSPTGKIAPACEALINRMSRCYDRLPDDSAAEMKATLDDVRTSLAGTDGNVCKTTMTEEFNGTAAALGCE</sequence>
<dbReference type="RefSeq" id="WP_085415482.1">
    <property type="nucleotide sequence ID" value="NZ_CAUJPY010000008.1"/>
</dbReference>
<proteinExistence type="predicted"/>